<evidence type="ECO:0000313" key="3">
    <source>
        <dbReference type="Proteomes" id="UP000000552"/>
    </source>
</evidence>
<dbReference type="Pfam" id="PF22483">
    <property type="entry name" value="Mu-transpos_C_2"/>
    <property type="match status" value="1"/>
</dbReference>
<dbReference type="EMBL" id="BA000012">
    <property type="protein sequence ID" value="BAB52436.1"/>
    <property type="molecule type" value="Genomic_DNA"/>
</dbReference>
<proteinExistence type="predicted"/>
<dbReference type="AlphaFoldDB" id="Q98AA1"/>
<dbReference type="InterPro" id="IPR054353">
    <property type="entry name" value="IstA-like_C"/>
</dbReference>
<sequence length="161" mass="18219">MRQYNVPSGTIALLDGRRLALLEALNDWLEQRCRELWQQIPHGLRPGTIEDMRAEEARFLMPMPRLFDGFVEYTKRVSPTCLVHLERNRYSEPASFANRPVSLRVYPERIVGCRGGVAHLRGPRPHEPHANVERYDALAKPGRCASVMILPAAPSSSCSEA</sequence>
<evidence type="ECO:0000259" key="1">
    <source>
        <dbReference type="Pfam" id="PF22483"/>
    </source>
</evidence>
<dbReference type="KEGG" id="mlo:mll6092"/>
<feature type="domain" description="Transposase for insertion sequence element IS21-like C-terminal" evidence="1">
    <location>
        <begin position="66"/>
        <end position="111"/>
    </location>
</feature>
<organism evidence="2 3">
    <name type="scientific">Mesorhizobium japonicum (strain LMG 29417 / CECT 9101 / MAFF 303099)</name>
    <name type="common">Mesorhizobium loti (strain MAFF 303099)</name>
    <dbReference type="NCBI Taxonomy" id="266835"/>
    <lineage>
        <taxon>Bacteria</taxon>
        <taxon>Pseudomonadati</taxon>
        <taxon>Pseudomonadota</taxon>
        <taxon>Alphaproteobacteria</taxon>
        <taxon>Hyphomicrobiales</taxon>
        <taxon>Phyllobacteriaceae</taxon>
        <taxon>Mesorhizobium</taxon>
    </lineage>
</organism>
<reference evidence="2 3" key="1">
    <citation type="journal article" date="2000" name="DNA Res.">
        <title>Complete genome structure of the nitrogen-fixing symbiotic bacterium Mesorhizobium loti.</title>
        <authorList>
            <person name="Kaneko T."/>
            <person name="Nakamura Y."/>
            <person name="Sato S."/>
            <person name="Asamizu E."/>
            <person name="Kato T."/>
            <person name="Sasamoto S."/>
            <person name="Watanabe A."/>
            <person name="Idesawa K."/>
            <person name="Ishikawa A."/>
            <person name="Kawashima K."/>
            <person name="Kimura T."/>
            <person name="Kishida Y."/>
            <person name="Kiyokawa C."/>
            <person name="Kohara M."/>
            <person name="Matsumoto M."/>
            <person name="Matsuno A."/>
            <person name="Mochizuki Y."/>
            <person name="Nakayama S."/>
            <person name="Nakazaki N."/>
            <person name="Shimpo S."/>
            <person name="Sugimoto M."/>
            <person name="Takeuchi C."/>
            <person name="Yamada M."/>
            <person name="Tabata S."/>
        </authorList>
    </citation>
    <scope>NUCLEOTIDE SEQUENCE [LARGE SCALE GENOMIC DNA]</scope>
    <source>
        <strain evidence="3">LMG 29417 / CECT 9101 / MAFF 303099</strain>
    </source>
</reference>
<protein>
    <submittedName>
        <fullName evidence="2">Transposase</fullName>
    </submittedName>
</protein>
<dbReference type="Proteomes" id="UP000000552">
    <property type="component" value="Chromosome"/>
</dbReference>
<evidence type="ECO:0000313" key="2">
    <source>
        <dbReference type="EMBL" id="BAB52436.1"/>
    </source>
</evidence>
<accession>Q98AA1</accession>
<name>Q98AA1_RHILO</name>
<gene>
    <name evidence="2" type="ordered locus">mll6092</name>
</gene>
<dbReference type="eggNOG" id="COG4584">
    <property type="taxonomic scope" value="Bacteria"/>
</dbReference>
<dbReference type="HOGENOM" id="CLU_1642346_0_0_5"/>